<reference evidence="5 6" key="1">
    <citation type="submission" date="2020-03" db="EMBL/GenBank/DDBJ databases">
        <title>Draft Genome Sequence of Cudoniella acicularis.</title>
        <authorList>
            <person name="Buettner E."/>
            <person name="Kellner H."/>
        </authorList>
    </citation>
    <scope>NUCLEOTIDE SEQUENCE [LARGE SCALE GENOMIC DNA]</scope>
    <source>
        <strain evidence="5 6">DSM 108380</strain>
    </source>
</reference>
<dbReference type="Proteomes" id="UP000566819">
    <property type="component" value="Unassembled WGS sequence"/>
</dbReference>
<dbReference type="InterPro" id="IPR041370">
    <property type="entry name" value="Mlase_EEF1AKMT1/ZCCHC4"/>
</dbReference>
<sequence>MAEPPDDDEGPLVLSSAALDALKEFYVDRDARQKQFEDLKAVAESGHDEATASYKPLSMEAFAEDWNESQFWYSDDTAVALAEELLAGATVETTIAVVSAPSVFVQIKNLLAKEGKPEKERPKISLLEFDKRFEVFPEFVFYDFKAPLKLPPALKGCATRVICDPPFLSEDCQTKAALTVRWLSKAWNTDDYRLIVCTGERMESLINKLYRPAVGGSGGIKKVDEDSEEDFRGRSF</sequence>
<keyword evidence="2" id="KW-0963">Cytoplasm</keyword>
<dbReference type="OrthoDB" id="206354at2759"/>
<dbReference type="GO" id="GO:0005737">
    <property type="term" value="C:cytoplasm"/>
    <property type="evidence" value="ECO:0007669"/>
    <property type="project" value="UniProtKB-SubCell"/>
</dbReference>
<dbReference type="InterPro" id="IPR019369">
    <property type="entry name" value="Efm5/EEF1AKMT1"/>
</dbReference>
<evidence type="ECO:0000256" key="1">
    <source>
        <dbReference type="ARBA" id="ARBA00004496"/>
    </source>
</evidence>
<dbReference type="AlphaFoldDB" id="A0A8H4RMF9"/>
<organism evidence="5 6">
    <name type="scientific">Cudoniella acicularis</name>
    <dbReference type="NCBI Taxonomy" id="354080"/>
    <lineage>
        <taxon>Eukaryota</taxon>
        <taxon>Fungi</taxon>
        <taxon>Dikarya</taxon>
        <taxon>Ascomycota</taxon>
        <taxon>Pezizomycotina</taxon>
        <taxon>Leotiomycetes</taxon>
        <taxon>Helotiales</taxon>
        <taxon>Tricladiaceae</taxon>
        <taxon>Cudoniella</taxon>
    </lineage>
</organism>
<evidence type="ECO:0000313" key="6">
    <source>
        <dbReference type="Proteomes" id="UP000566819"/>
    </source>
</evidence>
<name>A0A8H4RMF9_9HELO</name>
<dbReference type="GO" id="GO:0016279">
    <property type="term" value="F:protein-lysine N-methyltransferase activity"/>
    <property type="evidence" value="ECO:0007669"/>
    <property type="project" value="InterPro"/>
</dbReference>
<accession>A0A8H4RMF9</accession>
<protein>
    <recommendedName>
        <fullName evidence="7">Protein-lysine N-methyltransferase</fullName>
    </recommendedName>
</protein>
<evidence type="ECO:0000313" key="5">
    <source>
        <dbReference type="EMBL" id="KAF4632660.1"/>
    </source>
</evidence>
<dbReference type="GO" id="GO:0032259">
    <property type="term" value="P:methylation"/>
    <property type="evidence" value="ECO:0007669"/>
    <property type="project" value="UniProtKB-KW"/>
</dbReference>
<dbReference type="EMBL" id="JAAMPI010000327">
    <property type="protein sequence ID" value="KAF4632660.1"/>
    <property type="molecule type" value="Genomic_DNA"/>
</dbReference>
<evidence type="ECO:0000256" key="4">
    <source>
        <dbReference type="ARBA" id="ARBA00022679"/>
    </source>
</evidence>
<comment type="subcellular location">
    <subcellularLocation>
        <location evidence="1">Cytoplasm</location>
    </subcellularLocation>
</comment>
<proteinExistence type="predicted"/>
<keyword evidence="6" id="KW-1185">Reference proteome</keyword>
<evidence type="ECO:0000256" key="2">
    <source>
        <dbReference type="ARBA" id="ARBA00022490"/>
    </source>
</evidence>
<evidence type="ECO:0008006" key="7">
    <source>
        <dbReference type="Google" id="ProtNLM"/>
    </source>
</evidence>
<dbReference type="PANTHER" id="PTHR13200">
    <property type="entry name" value="EEF1A LYSINE METHYLTRANSFERASE 1"/>
    <property type="match status" value="1"/>
</dbReference>
<comment type="caution">
    <text evidence="5">The sequence shown here is derived from an EMBL/GenBank/DDBJ whole genome shotgun (WGS) entry which is preliminary data.</text>
</comment>
<keyword evidence="4" id="KW-0808">Transferase</keyword>
<evidence type="ECO:0000256" key="3">
    <source>
        <dbReference type="ARBA" id="ARBA00022603"/>
    </source>
</evidence>
<dbReference type="PANTHER" id="PTHR13200:SF0">
    <property type="entry name" value="EEF1A LYSINE METHYLTRANSFERASE 1"/>
    <property type="match status" value="1"/>
</dbReference>
<keyword evidence="3" id="KW-0489">Methyltransferase</keyword>
<gene>
    <name evidence="5" type="ORF">G7Y89_g5463</name>
</gene>
<dbReference type="Pfam" id="PF10237">
    <property type="entry name" value="N6-adenineMlase"/>
    <property type="match status" value="1"/>
</dbReference>